<keyword evidence="4" id="KW-0067">ATP-binding</keyword>
<protein>
    <recommendedName>
        <fullName evidence="6">Helicase ATP-binding domain-containing protein</fullName>
    </recommendedName>
</protein>
<dbReference type="GO" id="GO:0016787">
    <property type="term" value="F:hydrolase activity"/>
    <property type="evidence" value="ECO:0007669"/>
    <property type="project" value="UniProtKB-KW"/>
</dbReference>
<evidence type="ECO:0000256" key="4">
    <source>
        <dbReference type="RuleBase" id="RU000492"/>
    </source>
</evidence>
<accession>A0A2N9GCG7</accession>
<keyword evidence="3" id="KW-0694">RNA-binding</keyword>
<dbReference type="SMART" id="SM00487">
    <property type="entry name" value="DEXDc"/>
    <property type="match status" value="1"/>
</dbReference>
<dbReference type="PROSITE" id="PS51192">
    <property type="entry name" value="HELICASE_ATP_BIND_1"/>
    <property type="match status" value="1"/>
</dbReference>
<feature type="compositionally biased region" description="Basic and acidic residues" evidence="5">
    <location>
        <begin position="641"/>
        <end position="667"/>
    </location>
</feature>
<dbReference type="PROSITE" id="PS00039">
    <property type="entry name" value="DEAD_ATP_HELICASE"/>
    <property type="match status" value="1"/>
</dbReference>
<dbReference type="InterPro" id="IPR000629">
    <property type="entry name" value="RNA-helicase_DEAD-box_CS"/>
</dbReference>
<dbReference type="InterPro" id="IPR027417">
    <property type="entry name" value="P-loop_NTPase"/>
</dbReference>
<feature type="domain" description="Helicase ATP-binding" evidence="6">
    <location>
        <begin position="1"/>
        <end position="186"/>
    </location>
</feature>
<dbReference type="InterPro" id="IPR014001">
    <property type="entry name" value="Helicase_ATP-bd"/>
</dbReference>
<dbReference type="EMBL" id="OIVN01002065">
    <property type="protein sequence ID" value="SPD00256.1"/>
    <property type="molecule type" value="Genomic_DNA"/>
</dbReference>
<name>A0A2N9GCG7_FAGSY</name>
<comment type="similarity">
    <text evidence="4">Belongs to the DEAD box helicase family.</text>
</comment>
<dbReference type="InterPro" id="IPR011545">
    <property type="entry name" value="DEAD/DEAH_box_helicase_dom"/>
</dbReference>
<evidence type="ECO:0000256" key="2">
    <source>
        <dbReference type="ARBA" id="ARBA00022806"/>
    </source>
</evidence>
<dbReference type="GO" id="GO:0005524">
    <property type="term" value="F:ATP binding"/>
    <property type="evidence" value="ECO:0007669"/>
    <property type="project" value="UniProtKB-KW"/>
</dbReference>
<dbReference type="SUPFAM" id="SSF52540">
    <property type="entry name" value="P-loop containing nucleoside triphosphate hydrolases"/>
    <property type="match status" value="1"/>
</dbReference>
<evidence type="ECO:0000313" key="7">
    <source>
        <dbReference type="EMBL" id="SPD00256.1"/>
    </source>
</evidence>
<dbReference type="GO" id="GO:0004386">
    <property type="term" value="F:helicase activity"/>
    <property type="evidence" value="ECO:0007669"/>
    <property type="project" value="UniProtKB-KW"/>
</dbReference>
<keyword evidence="4" id="KW-0547">Nucleotide-binding</keyword>
<evidence type="ECO:0000256" key="5">
    <source>
        <dbReference type="SAM" id="MobiDB-lite"/>
    </source>
</evidence>
<evidence type="ECO:0000256" key="3">
    <source>
        <dbReference type="ARBA" id="ARBA00022884"/>
    </source>
</evidence>
<feature type="compositionally biased region" description="Acidic residues" evidence="5">
    <location>
        <begin position="583"/>
        <end position="592"/>
    </location>
</feature>
<evidence type="ECO:0000256" key="1">
    <source>
        <dbReference type="ARBA" id="ARBA00022801"/>
    </source>
</evidence>
<feature type="compositionally biased region" description="Basic and acidic residues" evidence="5">
    <location>
        <begin position="682"/>
        <end position="695"/>
    </location>
</feature>
<keyword evidence="2 4" id="KW-0347">Helicase</keyword>
<gene>
    <name evidence="7" type="ORF">FSB_LOCUS28138</name>
</gene>
<dbReference type="GO" id="GO:0003723">
    <property type="term" value="F:RNA binding"/>
    <property type="evidence" value="ECO:0007669"/>
    <property type="project" value="UniProtKB-KW"/>
</dbReference>
<dbReference type="PANTHER" id="PTHR47958">
    <property type="entry name" value="ATP-DEPENDENT RNA HELICASE DBP3"/>
    <property type="match status" value="1"/>
</dbReference>
<dbReference type="Pfam" id="PF00270">
    <property type="entry name" value="DEAD"/>
    <property type="match status" value="1"/>
</dbReference>
<organism evidence="7">
    <name type="scientific">Fagus sylvatica</name>
    <name type="common">Beechnut</name>
    <dbReference type="NCBI Taxonomy" id="28930"/>
    <lineage>
        <taxon>Eukaryota</taxon>
        <taxon>Viridiplantae</taxon>
        <taxon>Streptophyta</taxon>
        <taxon>Embryophyta</taxon>
        <taxon>Tracheophyta</taxon>
        <taxon>Spermatophyta</taxon>
        <taxon>Magnoliopsida</taxon>
        <taxon>eudicotyledons</taxon>
        <taxon>Gunneridae</taxon>
        <taxon>Pentapetalae</taxon>
        <taxon>rosids</taxon>
        <taxon>fabids</taxon>
        <taxon>Fagales</taxon>
        <taxon>Fagaceae</taxon>
        <taxon>Fagus</taxon>
    </lineage>
</organism>
<feature type="region of interest" description="Disordered" evidence="5">
    <location>
        <begin position="430"/>
        <end position="451"/>
    </location>
</feature>
<evidence type="ECO:0000259" key="6">
    <source>
        <dbReference type="PROSITE" id="PS51192"/>
    </source>
</evidence>
<feature type="region of interest" description="Disordered" evidence="5">
    <location>
        <begin position="641"/>
        <end position="695"/>
    </location>
</feature>
<sequence length="695" mass="76378">MALKGRDLIGIAETGSGKTLAYLLPAIVHVNAQPILAPGDGPIVLVLAPTRELAVQIQNECTKFGASSKIKNTCIYGGVPKGPQVRDLQKGVEIVIATPGRLIDMLESHHTNLRRVTYLVLDEADRMLDMGFDPQIRKLVSQLAGPIIITEILSRDAKCSLSLGSHQSPHQASTAVFHGNRRPSRFEESVFSRRNRLYERGKDTLRSIFMGMKSAKILLDALEELVSLKQTENFVRTIREGETMFIAQRCTNLKGRFVLVQAIHRGGRRGSIIISEGRNSNGWRGFALELRRILFPETVKSQNHQTLAAERPANSDERMKKSFVAAVSSSGGTHGGGGDKGKAIIEDEIPDSKEHSNWMPFTCGPNEAPDMAVVKLSINIELLCGPNGEWSVSKACITPTDTQEPKMPHKNGSLETKEAVGPRVNIKPTVLVEGGPNEASTSANPKPIKTTRPKWIWRPRGKATGINRSIEASGKAEMTQTASGKAEMTQALTQFSTPVDSIDPKHAIGLFDSSNGVHRSWGSSSNWVLELRDGKWISILLSLLRQPTMETSSIPECADEPKVLLLEGFEDLGSSDDGKKDSEEDIDEEDGVSTVWEDLEVSEAEGTMVWGNYQEIGQVLGATYEGYEEEILNLLKSIDARRSQQPQERESNLKEAKARGRGSRELKGLMSSVNYDMGSAKRRTDPRERVLSLVQ</sequence>
<proteinExistence type="inferred from homology"/>
<reference evidence="7" key="1">
    <citation type="submission" date="2018-02" db="EMBL/GenBank/DDBJ databases">
        <authorList>
            <person name="Cohen D.B."/>
            <person name="Kent A.D."/>
        </authorList>
    </citation>
    <scope>NUCLEOTIDE SEQUENCE</scope>
</reference>
<keyword evidence="1 4" id="KW-0378">Hydrolase</keyword>
<dbReference type="Gene3D" id="3.40.50.300">
    <property type="entry name" value="P-loop containing nucleotide triphosphate hydrolases"/>
    <property type="match status" value="1"/>
</dbReference>
<dbReference type="AlphaFoldDB" id="A0A2N9GCG7"/>
<feature type="region of interest" description="Disordered" evidence="5">
    <location>
        <begin position="573"/>
        <end position="592"/>
    </location>
</feature>